<keyword evidence="2" id="KW-0418">Kinase</keyword>
<dbReference type="PANTHER" id="PTHR10584:SF166">
    <property type="entry name" value="RIBOKINASE"/>
    <property type="match status" value="1"/>
</dbReference>
<name>A0A645EHE3_9ZZZZ</name>
<organism evidence="3">
    <name type="scientific">bioreactor metagenome</name>
    <dbReference type="NCBI Taxonomy" id="1076179"/>
    <lineage>
        <taxon>unclassified sequences</taxon>
        <taxon>metagenomes</taxon>
        <taxon>ecological metagenomes</taxon>
    </lineage>
</organism>
<reference evidence="3" key="1">
    <citation type="submission" date="2019-08" db="EMBL/GenBank/DDBJ databases">
        <authorList>
            <person name="Kucharzyk K."/>
            <person name="Murdoch R.W."/>
            <person name="Higgins S."/>
            <person name="Loffler F."/>
        </authorList>
    </citation>
    <scope>NUCLEOTIDE SEQUENCE</scope>
</reference>
<protein>
    <submittedName>
        <fullName evidence="3">Uncharacterized protein</fullName>
    </submittedName>
</protein>
<evidence type="ECO:0000256" key="2">
    <source>
        <dbReference type="ARBA" id="ARBA00022777"/>
    </source>
</evidence>
<proteinExistence type="predicted"/>
<dbReference type="InterPro" id="IPR029056">
    <property type="entry name" value="Ribokinase-like"/>
</dbReference>
<dbReference type="SUPFAM" id="SSF53613">
    <property type="entry name" value="Ribokinase-like"/>
    <property type="match status" value="1"/>
</dbReference>
<dbReference type="EMBL" id="VSSQ01046605">
    <property type="protein sequence ID" value="MPN00569.1"/>
    <property type="molecule type" value="Genomic_DNA"/>
</dbReference>
<keyword evidence="1" id="KW-0808">Transferase</keyword>
<sequence length="283" mass="30234">MVRATIAKTPLQAKLKTVPTMSTPTTEVFDDPSMRGGKGERSFINTIGAAYAFDATDLPPSFYDSDIVLLGGTALVPNLHDQQHEIVKKAKEKGCVTVVGTVYDFRNEKASSTGRWPLGSTPSYPFIDILVCDEQEALRLTGTSRVEDAAKQLIAFGVGAFIITRGALPMLLWSSGKLIEPTPLSTLPVSAYLDTLMQKDPSLRKDTTGCGDNFLGGVLVSIAKQLGSGAPLSMVDICAWGAASGGYTCTYHGGTYLENKRGEKAAHLLPVVQAYLRDAGAER</sequence>
<dbReference type="GO" id="GO:0016301">
    <property type="term" value="F:kinase activity"/>
    <property type="evidence" value="ECO:0007669"/>
    <property type="project" value="UniProtKB-KW"/>
</dbReference>
<evidence type="ECO:0000313" key="3">
    <source>
        <dbReference type="EMBL" id="MPN00569.1"/>
    </source>
</evidence>
<dbReference type="PANTHER" id="PTHR10584">
    <property type="entry name" value="SUGAR KINASE"/>
    <property type="match status" value="1"/>
</dbReference>
<comment type="caution">
    <text evidence="3">The sequence shown here is derived from an EMBL/GenBank/DDBJ whole genome shotgun (WGS) entry which is preliminary data.</text>
</comment>
<dbReference type="Gene3D" id="3.40.1190.20">
    <property type="match status" value="1"/>
</dbReference>
<dbReference type="AlphaFoldDB" id="A0A645EHE3"/>
<accession>A0A645EHE3</accession>
<gene>
    <name evidence="3" type="ORF">SDC9_147765</name>
</gene>
<evidence type="ECO:0000256" key="1">
    <source>
        <dbReference type="ARBA" id="ARBA00022679"/>
    </source>
</evidence>